<dbReference type="InterPro" id="IPR016035">
    <property type="entry name" value="Acyl_Trfase/lysoPLipase"/>
</dbReference>
<dbReference type="GO" id="GO:0016042">
    <property type="term" value="P:lipid catabolic process"/>
    <property type="evidence" value="ECO:0007669"/>
    <property type="project" value="UniProtKB-UniRule"/>
</dbReference>
<dbReference type="EMBL" id="CP013979">
    <property type="protein sequence ID" value="ANJ26532.1"/>
    <property type="molecule type" value="Genomic_DNA"/>
</dbReference>
<keyword evidence="3 4" id="KW-0443">Lipid metabolism</keyword>
<evidence type="ECO:0000256" key="1">
    <source>
        <dbReference type="ARBA" id="ARBA00022801"/>
    </source>
</evidence>
<dbReference type="PANTHER" id="PTHR14226">
    <property type="entry name" value="NEUROPATHY TARGET ESTERASE/SWISS CHEESE D.MELANOGASTER"/>
    <property type="match status" value="1"/>
</dbReference>
<name>A0A191WE81_9MICO</name>
<keyword evidence="1 4" id="KW-0378">Hydrolase</keyword>
<dbReference type="OrthoDB" id="5290098at2"/>
<evidence type="ECO:0000256" key="2">
    <source>
        <dbReference type="ARBA" id="ARBA00022963"/>
    </source>
</evidence>
<sequence length="269" mass="28445">MQIEAPDVTASDDPTLGLTLSGGAAFGAAHVGVLQELAERGIRPGITAGTSSGAIVAAAYAAGFDVQQIERAVLAFRWRDIAKWSFAPRAALLDSRAIDDAVLRVFGRDPVIEQLPRRFGAVATDLRTRRAVTVDRGPLSVALRSSIAVPGLLAPVRRNGSWLADGGMVDNVPVDATRALGASRVIVVRLHAKFENVRMMRTVSRTADLVSDPSVVLIQPEMERMAQWTMADAPRLIAEGRRAAAAALDATALRDVPSEPAPTLAAVTA</sequence>
<dbReference type="Proteomes" id="UP000078437">
    <property type="component" value="Chromosome"/>
</dbReference>
<comment type="caution">
    <text evidence="4">Lacks conserved residue(s) required for the propagation of feature annotation.</text>
</comment>
<organism evidence="6 7">
    <name type="scientific">Agromyces aureus</name>
    <dbReference type="NCBI Taxonomy" id="453304"/>
    <lineage>
        <taxon>Bacteria</taxon>
        <taxon>Bacillati</taxon>
        <taxon>Actinomycetota</taxon>
        <taxon>Actinomycetes</taxon>
        <taxon>Micrococcales</taxon>
        <taxon>Microbacteriaceae</taxon>
        <taxon>Agromyces</taxon>
    </lineage>
</organism>
<reference evidence="7" key="2">
    <citation type="submission" date="2016-01" db="EMBL/GenBank/DDBJ databases">
        <title>Complete genome sequence of Agromyces aureus AR33T and comparison with related organisms.</title>
        <authorList>
            <person name="Corretto E."/>
            <person name="Antonielli L."/>
            <person name="Sessitsch A."/>
            <person name="Brader G."/>
        </authorList>
    </citation>
    <scope>NUCLEOTIDE SEQUENCE [LARGE SCALE GENOMIC DNA]</scope>
    <source>
        <strain evidence="7">AR33</strain>
    </source>
</reference>
<feature type="short sequence motif" description="GXSXG" evidence="4">
    <location>
        <begin position="49"/>
        <end position="53"/>
    </location>
</feature>
<keyword evidence="2 4" id="KW-0442">Lipid degradation</keyword>
<dbReference type="AlphaFoldDB" id="A0A191WE81"/>
<dbReference type="PROSITE" id="PS51635">
    <property type="entry name" value="PNPLA"/>
    <property type="match status" value="1"/>
</dbReference>
<evidence type="ECO:0000259" key="5">
    <source>
        <dbReference type="PROSITE" id="PS51635"/>
    </source>
</evidence>
<dbReference type="STRING" id="453304.ATC03_07165"/>
<feature type="short sequence motif" description="DGA/G" evidence="4">
    <location>
        <begin position="165"/>
        <end position="167"/>
    </location>
</feature>
<reference evidence="6 7" key="1">
    <citation type="journal article" date="2016" name="Int. J. Syst. Evol. Microbiol.">
        <title>Agromyces aureus sp. nov., isolated from the rhizosphere of Salix caprea L. grown in a heavy-metal-contaminated soil.</title>
        <authorList>
            <person name="Corretto E."/>
            <person name="Antonielli L."/>
            <person name="Sessitsch A."/>
            <person name="Compant S."/>
            <person name="Gorfer M."/>
            <person name="Kuffner M."/>
            <person name="Brader G."/>
        </authorList>
    </citation>
    <scope>NUCLEOTIDE SEQUENCE [LARGE SCALE GENOMIC DNA]</scope>
    <source>
        <strain evidence="6 7">AR33</strain>
    </source>
</reference>
<proteinExistence type="predicted"/>
<gene>
    <name evidence="6" type="ORF">ATC03_07165</name>
</gene>
<protein>
    <recommendedName>
        <fullName evidence="5">PNPLA domain-containing protein</fullName>
    </recommendedName>
</protein>
<dbReference type="PANTHER" id="PTHR14226:SF29">
    <property type="entry name" value="NEUROPATHY TARGET ESTERASE SWS"/>
    <property type="match status" value="1"/>
</dbReference>
<dbReference type="InterPro" id="IPR002641">
    <property type="entry name" value="PNPLA_dom"/>
</dbReference>
<evidence type="ECO:0000256" key="4">
    <source>
        <dbReference type="PROSITE-ProRule" id="PRU01161"/>
    </source>
</evidence>
<dbReference type="Gene3D" id="3.40.1090.10">
    <property type="entry name" value="Cytosolic phospholipase A2 catalytic domain"/>
    <property type="match status" value="2"/>
</dbReference>
<evidence type="ECO:0000256" key="3">
    <source>
        <dbReference type="ARBA" id="ARBA00023098"/>
    </source>
</evidence>
<feature type="domain" description="PNPLA" evidence="5">
    <location>
        <begin position="18"/>
        <end position="178"/>
    </location>
</feature>
<dbReference type="GO" id="GO:0016787">
    <property type="term" value="F:hydrolase activity"/>
    <property type="evidence" value="ECO:0007669"/>
    <property type="project" value="UniProtKB-UniRule"/>
</dbReference>
<dbReference type="KEGG" id="agy:ATC03_07165"/>
<dbReference type="Pfam" id="PF01734">
    <property type="entry name" value="Patatin"/>
    <property type="match status" value="1"/>
</dbReference>
<dbReference type="SUPFAM" id="SSF52151">
    <property type="entry name" value="FabD/lysophospholipase-like"/>
    <property type="match status" value="1"/>
</dbReference>
<evidence type="ECO:0000313" key="6">
    <source>
        <dbReference type="EMBL" id="ANJ26532.1"/>
    </source>
</evidence>
<feature type="active site" description="Proton acceptor" evidence="4">
    <location>
        <position position="165"/>
    </location>
</feature>
<evidence type="ECO:0000313" key="7">
    <source>
        <dbReference type="Proteomes" id="UP000078437"/>
    </source>
</evidence>
<accession>A0A191WE81</accession>
<feature type="active site" description="Nucleophile" evidence="4">
    <location>
        <position position="51"/>
    </location>
</feature>
<dbReference type="RefSeq" id="WP_067874922.1">
    <property type="nucleotide sequence ID" value="NZ_CP013979.1"/>
</dbReference>
<keyword evidence="7" id="KW-1185">Reference proteome</keyword>
<dbReference type="InterPro" id="IPR050301">
    <property type="entry name" value="NTE"/>
</dbReference>